<dbReference type="OrthoDB" id="6454524at2"/>
<dbReference type="STRING" id="1142511.WIGMOR_0401"/>
<feature type="transmembrane region" description="Helical" evidence="7">
    <location>
        <begin position="144"/>
        <end position="167"/>
    </location>
</feature>
<dbReference type="KEGG" id="wgl:WIGMOR_0401"/>
<evidence type="ECO:0000256" key="2">
    <source>
        <dbReference type="ARBA" id="ARBA00005633"/>
    </source>
</evidence>
<feature type="transmembrane region" description="Helical" evidence="7">
    <location>
        <begin position="20"/>
        <end position="42"/>
    </location>
</feature>
<dbReference type="GO" id="GO:0005886">
    <property type="term" value="C:plasma membrane"/>
    <property type="evidence" value="ECO:0007669"/>
    <property type="project" value="UniProtKB-SubCell"/>
</dbReference>
<evidence type="ECO:0000256" key="6">
    <source>
        <dbReference type="ARBA" id="ARBA00023136"/>
    </source>
</evidence>
<feature type="transmembrane region" description="Helical" evidence="7">
    <location>
        <begin position="220"/>
        <end position="242"/>
    </location>
</feature>
<dbReference type="InterPro" id="IPR009627">
    <property type="entry name" value="UPF0259"/>
</dbReference>
<comment type="similarity">
    <text evidence="2 7">Belongs to the UPF0259 family.</text>
</comment>
<gene>
    <name evidence="8" type="primary">yciC</name>
    <name evidence="8" type="ORF">WIGMOR_0401</name>
</gene>
<feature type="transmembrane region" description="Helical" evidence="7">
    <location>
        <begin position="92"/>
        <end position="110"/>
    </location>
</feature>
<organism evidence="8 9">
    <name type="scientific">Wigglesworthia glossinidia endosymbiont of Glossina morsitans morsitans</name>
    <name type="common">Yale colony</name>
    <dbReference type="NCBI Taxonomy" id="1142511"/>
    <lineage>
        <taxon>Bacteria</taxon>
        <taxon>Pseudomonadati</taxon>
        <taxon>Pseudomonadota</taxon>
        <taxon>Gammaproteobacteria</taxon>
        <taxon>Enterobacterales</taxon>
        <taxon>Erwiniaceae</taxon>
        <taxon>Wigglesworthia</taxon>
    </lineage>
</organism>
<dbReference type="AlphaFoldDB" id="H6Q4V0"/>
<sequence length="255" mass="29581">MPIFIKNLLFDTWNFFINQILNIVLFSITSAIISGLIGYAFLPTLEEMSSLTNIISNFNESISNMQYLFKNLSNDQKYILFKLSVSSHLSSLIGNAFLFSNIVLMIYNICNKKYSTFYQLILNAFPFFPKFLTLIFLVSFLVQFGIAFMIVPGIFLLIIFSFSPILISNKKIGIIYAMRTSMHHALLHTRLIAPIIILWLFLKLIILITVSQIFIYSHLISIKIFFYLINNIVTSYAIIYIYRLFTLSENKKNFT</sequence>
<dbReference type="HOGENOM" id="CLU_073287_0_0_6"/>
<evidence type="ECO:0000256" key="3">
    <source>
        <dbReference type="ARBA" id="ARBA00022475"/>
    </source>
</evidence>
<evidence type="ECO:0000256" key="1">
    <source>
        <dbReference type="ARBA" id="ARBA00004429"/>
    </source>
</evidence>
<dbReference type="Proteomes" id="UP000009061">
    <property type="component" value="Chromosome"/>
</dbReference>
<dbReference type="HAMAP" id="MF_01067">
    <property type="entry name" value="UPF0259"/>
    <property type="match status" value="1"/>
</dbReference>
<dbReference type="eggNOG" id="ENOG502Z96Y">
    <property type="taxonomic scope" value="Bacteria"/>
</dbReference>
<keyword evidence="3 7" id="KW-1003">Cell membrane</keyword>
<name>H6Q4V0_WIGGL</name>
<evidence type="ECO:0000313" key="8">
    <source>
        <dbReference type="EMBL" id="AFA41233.1"/>
    </source>
</evidence>
<keyword evidence="4 7" id="KW-0812">Transmembrane</keyword>
<keyword evidence="6 7" id="KW-0472">Membrane</keyword>
<keyword evidence="5 7" id="KW-1133">Transmembrane helix</keyword>
<accession>H6Q4V0</accession>
<dbReference type="EMBL" id="CP003315">
    <property type="protein sequence ID" value="AFA41233.1"/>
    <property type="molecule type" value="Genomic_DNA"/>
</dbReference>
<evidence type="ECO:0000256" key="5">
    <source>
        <dbReference type="ARBA" id="ARBA00022989"/>
    </source>
</evidence>
<comment type="subcellular location">
    <subcellularLocation>
        <location evidence="1">Cell inner membrane</location>
        <topology evidence="1">Multi-pass membrane protein</topology>
    </subcellularLocation>
    <subcellularLocation>
        <location evidence="7">Cell membrane</location>
        <topology evidence="7">Multi-pass membrane protein</topology>
    </subcellularLocation>
</comment>
<feature type="transmembrane region" description="Helical" evidence="7">
    <location>
        <begin position="117"/>
        <end position="138"/>
    </location>
</feature>
<reference evidence="8 9" key="1">
    <citation type="journal article" date="2012" name="MBio">
        <title>Insight into the transmission biology and species-specific functional capabilities of tsetse (Diptera: glossinidae) obligate symbiont wigglesworthia.</title>
        <authorList>
            <person name="Rio R.V."/>
            <person name="Symula R.E."/>
            <person name="Wang J."/>
            <person name="Lohs C."/>
            <person name="Wu Y.N."/>
            <person name="Snyder A.K."/>
            <person name="Bjornson R.D."/>
            <person name="Oshima K."/>
            <person name="Biehl B.S."/>
            <person name="Perna N.T."/>
            <person name="Hattori M."/>
            <person name="Aksoy S."/>
        </authorList>
    </citation>
    <scope>NUCLEOTIDE SEQUENCE [LARGE SCALE GENOMIC DNA]</scope>
    <source>
        <strain evidence="8">WGM</strain>
    </source>
</reference>
<evidence type="ECO:0000256" key="4">
    <source>
        <dbReference type="ARBA" id="ARBA00022692"/>
    </source>
</evidence>
<keyword evidence="9" id="KW-1185">Reference proteome</keyword>
<feature type="transmembrane region" description="Helical" evidence="7">
    <location>
        <begin position="187"/>
        <end position="214"/>
    </location>
</feature>
<dbReference type="Pfam" id="PF06790">
    <property type="entry name" value="UPF0259"/>
    <property type="match status" value="1"/>
</dbReference>
<evidence type="ECO:0000313" key="9">
    <source>
        <dbReference type="Proteomes" id="UP000009061"/>
    </source>
</evidence>
<proteinExistence type="inferred from homology"/>
<evidence type="ECO:0000256" key="7">
    <source>
        <dbReference type="HAMAP-Rule" id="MF_01067"/>
    </source>
</evidence>
<protein>
    <recommendedName>
        <fullName evidence="7">UPF0259 membrane protein WIGMOR_0401</fullName>
    </recommendedName>
</protein>